<organism evidence="3">
    <name type="scientific">marine metagenome</name>
    <dbReference type="NCBI Taxonomy" id="408172"/>
    <lineage>
        <taxon>unclassified sequences</taxon>
        <taxon>metagenomes</taxon>
        <taxon>ecological metagenomes</taxon>
    </lineage>
</organism>
<reference evidence="3" key="1">
    <citation type="submission" date="2018-05" db="EMBL/GenBank/DDBJ databases">
        <authorList>
            <person name="Lanie J.A."/>
            <person name="Ng W.-L."/>
            <person name="Kazmierczak K.M."/>
            <person name="Andrzejewski T.M."/>
            <person name="Davidsen T.M."/>
            <person name="Wayne K.J."/>
            <person name="Tettelin H."/>
            <person name="Glass J.I."/>
            <person name="Rusch D."/>
            <person name="Podicherti R."/>
            <person name="Tsui H.-C.T."/>
            <person name="Winkler M.E."/>
        </authorList>
    </citation>
    <scope>NUCLEOTIDE SEQUENCE</scope>
</reference>
<keyword evidence="1" id="KW-0547">Nucleotide-binding</keyword>
<dbReference type="GO" id="GO:0005525">
    <property type="term" value="F:GTP binding"/>
    <property type="evidence" value="ECO:0007669"/>
    <property type="project" value="UniProtKB-KW"/>
</dbReference>
<dbReference type="GO" id="GO:0016301">
    <property type="term" value="F:kinase activity"/>
    <property type="evidence" value="ECO:0007669"/>
    <property type="project" value="InterPro"/>
</dbReference>
<evidence type="ECO:0008006" key="4">
    <source>
        <dbReference type="Google" id="ProtNLM"/>
    </source>
</evidence>
<keyword evidence="2" id="KW-0342">GTP-binding</keyword>
<sequence>MARELKNTNNRIYQNAPAGLSNTKCIITVGDVCTIKIYEQARMPDLSIIDFKTKRNRPLSLKQKNIMNQIGKKIVNINNNAGTISDELWNAIKIAISDNVKTRIVVEGEEDLATLAAISLANLGAKVIYGMPDKGMVVVDV</sequence>
<gene>
    <name evidence="3" type="ORF">METZ01_LOCUS357809</name>
</gene>
<dbReference type="PANTHER" id="PTHR40732">
    <property type="entry name" value="UPF0218 PROTEIN TK1697"/>
    <property type="match status" value="1"/>
</dbReference>
<evidence type="ECO:0000256" key="1">
    <source>
        <dbReference type="ARBA" id="ARBA00022741"/>
    </source>
</evidence>
<feature type="non-terminal residue" evidence="3">
    <location>
        <position position="1"/>
    </location>
</feature>
<evidence type="ECO:0000313" key="3">
    <source>
        <dbReference type="EMBL" id="SVD04955.1"/>
    </source>
</evidence>
<dbReference type="GO" id="GO:0015937">
    <property type="term" value="P:coenzyme A biosynthetic process"/>
    <property type="evidence" value="ECO:0007669"/>
    <property type="project" value="InterPro"/>
</dbReference>
<name>A0A382S667_9ZZZZ</name>
<evidence type="ECO:0000256" key="2">
    <source>
        <dbReference type="ARBA" id="ARBA00023134"/>
    </source>
</evidence>
<dbReference type="EMBL" id="UINC01126459">
    <property type="protein sequence ID" value="SVD04955.1"/>
    <property type="molecule type" value="Genomic_DNA"/>
</dbReference>
<dbReference type="AlphaFoldDB" id="A0A382S667"/>
<dbReference type="Pfam" id="PF04019">
    <property type="entry name" value="DUF359"/>
    <property type="match status" value="1"/>
</dbReference>
<dbReference type="HAMAP" id="MF_00590">
    <property type="entry name" value="Dephospho_CoA_kinase_GTP_dep"/>
    <property type="match status" value="1"/>
</dbReference>
<dbReference type="InterPro" id="IPR007164">
    <property type="entry name" value="GTP-dep_dephospho-CoA_kin"/>
</dbReference>
<dbReference type="PANTHER" id="PTHR40732:SF1">
    <property type="entry name" value="GTP-DEPENDENT DEPHOSPHO-COA KINASE"/>
    <property type="match status" value="1"/>
</dbReference>
<protein>
    <recommendedName>
        <fullName evidence="4">DUF359 domain-containing protein</fullName>
    </recommendedName>
</protein>
<accession>A0A382S667</accession>
<feature type="non-terminal residue" evidence="3">
    <location>
        <position position="141"/>
    </location>
</feature>
<proteinExistence type="inferred from homology"/>